<proteinExistence type="predicted"/>
<protein>
    <submittedName>
        <fullName evidence="2">CLUMA_CG003927, isoform A</fullName>
    </submittedName>
</protein>
<reference evidence="2 3" key="1">
    <citation type="submission" date="2015-04" db="EMBL/GenBank/DDBJ databases">
        <authorList>
            <person name="Syromyatnikov M.Y."/>
            <person name="Popov V.N."/>
        </authorList>
    </citation>
    <scope>NUCLEOTIDE SEQUENCE [LARGE SCALE GENOMIC DNA]</scope>
</reference>
<feature type="region of interest" description="Disordered" evidence="1">
    <location>
        <begin position="32"/>
        <end position="62"/>
    </location>
</feature>
<evidence type="ECO:0000313" key="2">
    <source>
        <dbReference type="EMBL" id="CRK90213.1"/>
    </source>
</evidence>
<dbReference type="Proteomes" id="UP000183832">
    <property type="component" value="Unassembled WGS sequence"/>
</dbReference>
<feature type="compositionally biased region" description="Polar residues" evidence="1">
    <location>
        <begin position="38"/>
        <end position="51"/>
    </location>
</feature>
<dbReference type="EMBL" id="CVRI01000017">
    <property type="protein sequence ID" value="CRK90213.1"/>
    <property type="molecule type" value="Genomic_DNA"/>
</dbReference>
<evidence type="ECO:0000256" key="1">
    <source>
        <dbReference type="SAM" id="MobiDB-lite"/>
    </source>
</evidence>
<name>A0A1J1HQ93_9DIPT</name>
<dbReference type="AlphaFoldDB" id="A0A1J1HQ93"/>
<keyword evidence="3" id="KW-1185">Reference proteome</keyword>
<organism evidence="2 3">
    <name type="scientific">Clunio marinus</name>
    <dbReference type="NCBI Taxonomy" id="568069"/>
    <lineage>
        <taxon>Eukaryota</taxon>
        <taxon>Metazoa</taxon>
        <taxon>Ecdysozoa</taxon>
        <taxon>Arthropoda</taxon>
        <taxon>Hexapoda</taxon>
        <taxon>Insecta</taxon>
        <taxon>Pterygota</taxon>
        <taxon>Neoptera</taxon>
        <taxon>Endopterygota</taxon>
        <taxon>Diptera</taxon>
        <taxon>Nematocera</taxon>
        <taxon>Chironomoidea</taxon>
        <taxon>Chironomidae</taxon>
        <taxon>Clunio</taxon>
    </lineage>
</organism>
<accession>A0A1J1HQ93</accession>
<gene>
    <name evidence="2" type="ORF">CLUMA_CG003927</name>
</gene>
<sequence length="62" mass="7346">MRLDGLLYLCNKYKNLLQLQFTLMSDKKLQRNHRKTSGRNLITISNSQQMDDSSRFQVVRKA</sequence>
<evidence type="ECO:0000313" key="3">
    <source>
        <dbReference type="Proteomes" id="UP000183832"/>
    </source>
</evidence>